<dbReference type="SUPFAM" id="SSF53448">
    <property type="entry name" value="Nucleotide-diphospho-sugar transferases"/>
    <property type="match status" value="1"/>
</dbReference>
<comment type="similarity">
    <text evidence="1">Belongs to the glycosyltransferase 2 family.</text>
</comment>
<dbReference type="InterPro" id="IPR001173">
    <property type="entry name" value="Glyco_trans_2-like"/>
</dbReference>
<dbReference type="EMBL" id="CCXY01000290">
    <property type="protein sequence ID" value="CEG13280.1"/>
    <property type="molecule type" value="Genomic_DNA"/>
</dbReference>
<dbReference type="GO" id="GO:0016757">
    <property type="term" value="F:glycosyltransferase activity"/>
    <property type="evidence" value="ECO:0007669"/>
    <property type="project" value="UniProtKB-KW"/>
</dbReference>
<protein>
    <recommendedName>
        <fullName evidence="5">Glycosyltransferase 2-like domain-containing protein</fullName>
    </recommendedName>
</protein>
<evidence type="ECO:0000256" key="1">
    <source>
        <dbReference type="ARBA" id="ARBA00006739"/>
    </source>
</evidence>
<name>A0A098EE28_9ZZZZ</name>
<evidence type="ECO:0000256" key="2">
    <source>
        <dbReference type="ARBA" id="ARBA00022676"/>
    </source>
</evidence>
<evidence type="ECO:0000313" key="6">
    <source>
        <dbReference type="EMBL" id="CEG13280.1"/>
    </source>
</evidence>
<sequence>MIQHKEHEILLLVSIIVVNYNGKKYLEDCFRSLENLNYPKDKYEVIMVDNASSDDSVDFTRKNFSWIKILKLDKNYGFCKSNNEGAKIAKGEYLVFLNNDTYVDKDWLIELVKPVVIDKTVISVGCKMLKPYTLNGKKIIDYAGGLFSIINGYGIYIGIYDRDDKKYNIEKPIGFGCGAGVLIDRHFFLKTGGFDEYFFAGYEEMDLGLMCWRNGYKVMYAPRSVIFHKRLGTFGSMFSKEDNFRLTLCSKNQLYFAFKNYGIKNIFILLFWMILTFLFQMIYYFLLKGLPGPFISSLRGKIIFLRDIKNKNILHRIILKRKEINKNKKISDKQLWKYGCIASLKDEIINLKLYFKEVERIRKKTNM</sequence>
<organism evidence="6">
    <name type="scientific">groundwater metagenome</name>
    <dbReference type="NCBI Taxonomy" id="717931"/>
    <lineage>
        <taxon>unclassified sequences</taxon>
        <taxon>metagenomes</taxon>
        <taxon>ecological metagenomes</taxon>
    </lineage>
</organism>
<keyword evidence="4" id="KW-0812">Transmembrane</keyword>
<dbReference type="PANTHER" id="PTHR43179:SF12">
    <property type="entry name" value="GALACTOFURANOSYLTRANSFERASE GLFT2"/>
    <property type="match status" value="1"/>
</dbReference>
<keyword evidence="3" id="KW-0808">Transferase</keyword>
<proteinExistence type="inferred from homology"/>
<evidence type="ECO:0000259" key="5">
    <source>
        <dbReference type="Pfam" id="PF00535"/>
    </source>
</evidence>
<feature type="domain" description="Glycosyltransferase 2-like" evidence="5">
    <location>
        <begin position="14"/>
        <end position="138"/>
    </location>
</feature>
<dbReference type="AlphaFoldDB" id="A0A098EE28"/>
<keyword evidence="4" id="KW-1133">Transmembrane helix</keyword>
<dbReference type="Gene3D" id="3.90.550.10">
    <property type="entry name" value="Spore Coat Polysaccharide Biosynthesis Protein SpsA, Chain A"/>
    <property type="match status" value="1"/>
</dbReference>
<dbReference type="Pfam" id="PF00535">
    <property type="entry name" value="Glycos_transf_2"/>
    <property type="match status" value="1"/>
</dbReference>
<reference evidence="6" key="1">
    <citation type="submission" date="2014-09" db="EMBL/GenBank/DDBJ databases">
        <authorList>
            <person name="Probst J Alexander"/>
        </authorList>
    </citation>
    <scope>NUCLEOTIDE SEQUENCE</scope>
</reference>
<gene>
    <name evidence="6" type="ORF">MSIBF_A360001</name>
</gene>
<feature type="transmembrane region" description="Helical" evidence="4">
    <location>
        <begin position="266"/>
        <end position="287"/>
    </location>
</feature>
<evidence type="ECO:0000256" key="4">
    <source>
        <dbReference type="SAM" id="Phobius"/>
    </source>
</evidence>
<keyword evidence="2" id="KW-0328">Glycosyltransferase</keyword>
<dbReference type="PANTHER" id="PTHR43179">
    <property type="entry name" value="RHAMNOSYLTRANSFERASE WBBL"/>
    <property type="match status" value="1"/>
</dbReference>
<dbReference type="InterPro" id="IPR029044">
    <property type="entry name" value="Nucleotide-diphossugar_trans"/>
</dbReference>
<accession>A0A098EE28</accession>
<keyword evidence="4" id="KW-0472">Membrane</keyword>
<evidence type="ECO:0000256" key="3">
    <source>
        <dbReference type="ARBA" id="ARBA00022679"/>
    </source>
</evidence>
<dbReference type="CDD" id="cd04186">
    <property type="entry name" value="GT_2_like_c"/>
    <property type="match status" value="1"/>
</dbReference>